<dbReference type="PANTHER" id="PTHR31342:SF16">
    <property type="entry name" value="TALIN_MIDDLE DOMAIN-CONTAINING PROTEIN"/>
    <property type="match status" value="1"/>
</dbReference>
<dbReference type="EMBL" id="JXTC01000159">
    <property type="protein sequence ID" value="PON84655.1"/>
    <property type="molecule type" value="Genomic_DNA"/>
</dbReference>
<proteinExistence type="predicted"/>
<feature type="compositionally biased region" description="Pro residues" evidence="2">
    <location>
        <begin position="358"/>
        <end position="393"/>
    </location>
</feature>
<organism evidence="3 4">
    <name type="scientific">Trema orientale</name>
    <name type="common">Charcoal tree</name>
    <name type="synonym">Celtis orientalis</name>
    <dbReference type="NCBI Taxonomy" id="63057"/>
    <lineage>
        <taxon>Eukaryota</taxon>
        <taxon>Viridiplantae</taxon>
        <taxon>Streptophyta</taxon>
        <taxon>Embryophyta</taxon>
        <taxon>Tracheophyta</taxon>
        <taxon>Spermatophyta</taxon>
        <taxon>Magnoliopsida</taxon>
        <taxon>eudicotyledons</taxon>
        <taxon>Gunneridae</taxon>
        <taxon>Pentapetalae</taxon>
        <taxon>rosids</taxon>
        <taxon>fabids</taxon>
        <taxon>Rosales</taxon>
        <taxon>Cannabaceae</taxon>
        <taxon>Trema</taxon>
    </lineage>
</organism>
<dbReference type="AlphaFoldDB" id="A0A2P5EGI5"/>
<dbReference type="Proteomes" id="UP000237000">
    <property type="component" value="Unassembled WGS sequence"/>
</dbReference>
<feature type="region of interest" description="Disordered" evidence="2">
    <location>
        <begin position="288"/>
        <end position="450"/>
    </location>
</feature>
<evidence type="ECO:0000256" key="1">
    <source>
        <dbReference type="ARBA" id="ARBA00023054"/>
    </source>
</evidence>
<dbReference type="InterPro" id="IPR040265">
    <property type="entry name" value="CHUP1/IPGA1-like"/>
</dbReference>
<dbReference type="OrthoDB" id="2020598at2759"/>
<gene>
    <name evidence="3" type="ORF">TorRG33x02_195940</name>
</gene>
<feature type="compositionally biased region" description="Pro residues" evidence="2">
    <location>
        <begin position="324"/>
        <end position="349"/>
    </location>
</feature>
<evidence type="ECO:0000256" key="2">
    <source>
        <dbReference type="SAM" id="MobiDB-lite"/>
    </source>
</evidence>
<feature type="compositionally biased region" description="Polar residues" evidence="2">
    <location>
        <begin position="296"/>
        <end position="310"/>
    </location>
</feature>
<reference evidence="4" key="1">
    <citation type="submission" date="2016-06" db="EMBL/GenBank/DDBJ databases">
        <title>Parallel loss of symbiosis genes in relatives of nitrogen-fixing non-legume Parasponia.</title>
        <authorList>
            <person name="Van Velzen R."/>
            <person name="Holmer R."/>
            <person name="Bu F."/>
            <person name="Rutten L."/>
            <person name="Van Zeijl A."/>
            <person name="Liu W."/>
            <person name="Santuari L."/>
            <person name="Cao Q."/>
            <person name="Sharma T."/>
            <person name="Shen D."/>
            <person name="Roswanjaya Y."/>
            <person name="Wardhani T."/>
            <person name="Kalhor M.S."/>
            <person name="Jansen J."/>
            <person name="Van den Hoogen J."/>
            <person name="Gungor B."/>
            <person name="Hartog M."/>
            <person name="Hontelez J."/>
            <person name="Verver J."/>
            <person name="Yang W.-C."/>
            <person name="Schijlen E."/>
            <person name="Repin R."/>
            <person name="Schilthuizen M."/>
            <person name="Schranz E."/>
            <person name="Heidstra R."/>
            <person name="Miyata K."/>
            <person name="Fedorova E."/>
            <person name="Kohlen W."/>
            <person name="Bisseling T."/>
            <person name="Smit S."/>
            <person name="Geurts R."/>
        </authorList>
    </citation>
    <scope>NUCLEOTIDE SEQUENCE [LARGE SCALE GENOMIC DNA]</scope>
    <source>
        <strain evidence="4">cv. RG33-2</strain>
    </source>
</reference>
<feature type="compositionally biased region" description="Basic residues" evidence="2">
    <location>
        <begin position="399"/>
        <end position="412"/>
    </location>
</feature>
<evidence type="ECO:0000313" key="4">
    <source>
        <dbReference type="Proteomes" id="UP000237000"/>
    </source>
</evidence>
<dbReference type="FunCoup" id="A0A2P5EGI5">
    <property type="interactions" value="1"/>
</dbReference>
<name>A0A2P5EGI5_TREOI</name>
<keyword evidence="1" id="KW-0175">Coiled coil</keyword>
<dbReference type="InParanoid" id="A0A2P5EGI5"/>
<accession>A0A2P5EGI5</accession>
<dbReference type="STRING" id="63057.A0A2P5EGI5"/>
<protein>
    <submittedName>
        <fullName evidence="3">Hydroxyproline-rich glycoprotein family protein</fullName>
    </submittedName>
</protein>
<evidence type="ECO:0000313" key="3">
    <source>
        <dbReference type="EMBL" id="PON84655.1"/>
    </source>
</evidence>
<keyword evidence="4" id="KW-1185">Reference proteome</keyword>
<comment type="caution">
    <text evidence="3">The sequence shown here is derived from an EMBL/GenBank/DDBJ whole genome shotgun (WGS) entry which is preliminary data.</text>
</comment>
<dbReference type="PANTHER" id="PTHR31342">
    <property type="entry name" value="PROTEIN CHUP1, CHLOROPLASTIC"/>
    <property type="match status" value="1"/>
</dbReference>
<sequence length="690" mass="76123">MATGLYIAAPLLSGFQEKSSVISKNPVEISGMSKESSCGWTGNFIFMIDLRKKILTFRDIIDLPPCDGSSPIHELVNGTVEDLHNLYPNVVPYNLGSEMENISIDQALKSIGDSWAKNHKWINSMGHNDEDCFENMISLEQLGGKVLAELRYMTQIAKEMFDVMDEDEKNNNEGRIQGSTIGDVLIESYSDSKLLTCPSPNTPTLVPPELSSYGVELGKFADVSSSRSLLLPFRLKALQNLKPAGMKHLFSFDMSPSFITQDSSQCKEINMKEAKNIAEEAPIRSSYKEIKDSKANENSTKFPNVTSKSMPDQARESAAAPLPSTLPPPPPPPPELPSNPVAAPSPPFSSPLSVAAVRPPPPPIPPPKGSAAPLPPPPMAPAKAAMPPPPPPLGATRALRPKKAATKLKRSSHMGNLYRALKGKVEGSSSNGKQQGKKSKIGGSTGGKQGMADALAEMTKRSAYFQQIEEDVQKHSKSIMEIKAAINSFQTKDMTELVKFQKYVEQHLEKLTDETQVLARFEDFPTKKLESLRSAAALYLKLEETIHKLEKWKVVPPLGQLLDKVESFFNKIKGEIDALERSKDEESKRFQSHNITFDFNILVRIKESMVDVSSSCMELALEEKRKAKAVENAETGWSKAEGQGKAHIKMLWRAFQLAFRVYSFAGGQDDRADMLTKQLAHEIETDPQDE</sequence>